<keyword evidence="1" id="KW-0812">Transmembrane</keyword>
<keyword evidence="4" id="KW-1185">Reference proteome</keyword>
<dbReference type="InterPro" id="IPR046341">
    <property type="entry name" value="SET_dom_sf"/>
</dbReference>
<feature type="domain" description="SET" evidence="2">
    <location>
        <begin position="61"/>
        <end position="209"/>
    </location>
</feature>
<dbReference type="EMBL" id="KZ293418">
    <property type="protein sequence ID" value="PBK75054.1"/>
    <property type="molecule type" value="Genomic_DNA"/>
</dbReference>
<evidence type="ECO:0000256" key="1">
    <source>
        <dbReference type="SAM" id="Phobius"/>
    </source>
</evidence>
<proteinExistence type="predicted"/>
<dbReference type="STRING" id="1076256.A0A2H3C1A0"/>
<dbReference type="CDD" id="cd20071">
    <property type="entry name" value="SET_SMYD"/>
    <property type="match status" value="1"/>
</dbReference>
<dbReference type="SUPFAM" id="SSF82199">
    <property type="entry name" value="SET domain"/>
    <property type="match status" value="1"/>
</dbReference>
<feature type="transmembrane region" description="Helical" evidence="1">
    <location>
        <begin position="33"/>
        <end position="53"/>
    </location>
</feature>
<evidence type="ECO:0000313" key="4">
    <source>
        <dbReference type="Proteomes" id="UP000218334"/>
    </source>
</evidence>
<gene>
    <name evidence="3" type="ORF">ARMSODRAFT_951122</name>
</gene>
<dbReference type="PROSITE" id="PS50280">
    <property type="entry name" value="SET"/>
    <property type="match status" value="1"/>
</dbReference>
<evidence type="ECO:0000313" key="3">
    <source>
        <dbReference type="EMBL" id="PBK75054.1"/>
    </source>
</evidence>
<accession>A0A2H3C1A0</accession>
<dbReference type="Proteomes" id="UP000218334">
    <property type="component" value="Unassembled WGS sequence"/>
</dbReference>
<keyword evidence="1" id="KW-0472">Membrane</keyword>
<dbReference type="PANTHER" id="PTHR47332:SF4">
    <property type="entry name" value="SET DOMAIN-CONTAINING PROTEIN 5"/>
    <property type="match status" value="1"/>
</dbReference>
<dbReference type="SMART" id="SM00317">
    <property type="entry name" value="SET"/>
    <property type="match status" value="1"/>
</dbReference>
<reference evidence="4" key="1">
    <citation type="journal article" date="2017" name="Nat. Ecol. Evol.">
        <title>Genome expansion and lineage-specific genetic innovations in the forest pathogenic fungi Armillaria.</title>
        <authorList>
            <person name="Sipos G."/>
            <person name="Prasanna A.N."/>
            <person name="Walter M.C."/>
            <person name="O'Connor E."/>
            <person name="Balint B."/>
            <person name="Krizsan K."/>
            <person name="Kiss B."/>
            <person name="Hess J."/>
            <person name="Varga T."/>
            <person name="Slot J."/>
            <person name="Riley R."/>
            <person name="Boka B."/>
            <person name="Rigling D."/>
            <person name="Barry K."/>
            <person name="Lee J."/>
            <person name="Mihaltcheva S."/>
            <person name="LaButti K."/>
            <person name="Lipzen A."/>
            <person name="Waldron R."/>
            <person name="Moloney N.M."/>
            <person name="Sperisen C."/>
            <person name="Kredics L."/>
            <person name="Vagvoelgyi C."/>
            <person name="Patrignani A."/>
            <person name="Fitzpatrick D."/>
            <person name="Nagy I."/>
            <person name="Doyle S."/>
            <person name="Anderson J.B."/>
            <person name="Grigoriev I.V."/>
            <person name="Gueldener U."/>
            <person name="Muensterkoetter M."/>
            <person name="Nagy L.G."/>
        </authorList>
    </citation>
    <scope>NUCLEOTIDE SEQUENCE [LARGE SCALE GENOMIC DNA]</scope>
    <source>
        <strain evidence="4">28-4</strain>
    </source>
</reference>
<sequence length="361" mass="40276">MARGKNGRPPKSPSITKNTMPSVVRTPGYKLGVFWSLITLFVAIFVALLYDVYFNQRENNPPFEVVDLPGRGKGVVAARDIQRGELVIQEKPLVIVPYSTSDSPTTLISRHVQSLNDVDYHAFFNLSYVNFPKNMDPEAHRDEVALAIFQTNAVAAGEGVGIFPRMARLNHGCSSAFNVVYSWRQAEGEIVVHALQNISRGQELLTTYTDTKRPRKGRREFLSKHYRFHCACSVCSLPLSQSRASDERLNSISELYNLFSTWGTHSISGTEAINVVRRIWTLTDEEGYFSERGQLFADAALVSLSHSDASAARAWAKVAAEWYGYELGQDSEQVANMMAIIARPEAHHAWGTREHLIVGGP</sequence>
<evidence type="ECO:0000259" key="2">
    <source>
        <dbReference type="PROSITE" id="PS50280"/>
    </source>
</evidence>
<name>A0A2H3C1A0_9AGAR</name>
<dbReference type="InterPro" id="IPR053185">
    <property type="entry name" value="SET_domain_protein"/>
</dbReference>
<dbReference type="AlphaFoldDB" id="A0A2H3C1A0"/>
<organism evidence="3 4">
    <name type="scientific">Armillaria solidipes</name>
    <dbReference type="NCBI Taxonomy" id="1076256"/>
    <lineage>
        <taxon>Eukaryota</taxon>
        <taxon>Fungi</taxon>
        <taxon>Dikarya</taxon>
        <taxon>Basidiomycota</taxon>
        <taxon>Agaricomycotina</taxon>
        <taxon>Agaricomycetes</taxon>
        <taxon>Agaricomycetidae</taxon>
        <taxon>Agaricales</taxon>
        <taxon>Marasmiineae</taxon>
        <taxon>Physalacriaceae</taxon>
        <taxon>Armillaria</taxon>
    </lineage>
</organism>
<dbReference type="InterPro" id="IPR001214">
    <property type="entry name" value="SET_dom"/>
</dbReference>
<protein>
    <submittedName>
        <fullName evidence="3">SET domain-containing protein</fullName>
    </submittedName>
</protein>
<dbReference type="PANTHER" id="PTHR47332">
    <property type="entry name" value="SET DOMAIN-CONTAINING PROTEIN 5"/>
    <property type="match status" value="1"/>
</dbReference>
<keyword evidence="1" id="KW-1133">Transmembrane helix</keyword>
<dbReference type="Gene3D" id="2.170.270.10">
    <property type="entry name" value="SET domain"/>
    <property type="match status" value="1"/>
</dbReference>
<dbReference type="Pfam" id="PF00856">
    <property type="entry name" value="SET"/>
    <property type="match status" value="1"/>
</dbReference>